<organism evidence="1 2">
    <name type="scientific">Xanthomonas perforans</name>
    <dbReference type="NCBI Taxonomy" id="442694"/>
    <lineage>
        <taxon>Bacteria</taxon>
        <taxon>Pseudomonadati</taxon>
        <taxon>Pseudomonadota</taxon>
        <taxon>Gammaproteobacteria</taxon>
        <taxon>Lysobacterales</taxon>
        <taxon>Lysobacteraceae</taxon>
        <taxon>Xanthomonas</taxon>
    </lineage>
</organism>
<comment type="caution">
    <text evidence="1">The sequence shown here is derived from an EMBL/GenBank/DDBJ whole genome shotgun (WGS) entry which is preliminary data.</text>
</comment>
<dbReference type="EMBL" id="JAAGYU010002540">
    <property type="protein sequence ID" value="NEL81395.1"/>
    <property type="molecule type" value="Genomic_DNA"/>
</dbReference>
<protein>
    <submittedName>
        <fullName evidence="1">Uncharacterized protein</fullName>
    </submittedName>
</protein>
<name>A0A7X5SD08_XANPE</name>
<feature type="non-terminal residue" evidence="1">
    <location>
        <position position="83"/>
    </location>
</feature>
<dbReference type="Proteomes" id="UP000471082">
    <property type="component" value="Unassembled WGS sequence"/>
</dbReference>
<proteinExistence type="predicted"/>
<sequence length="83" mass="9122">PDDAELVDTTASALSACAADDEAIALLWSFVQRHADRETSPTFRLMNLLLGRGDEAGLRRLAQLYRPLVPVAALWCEAQLAQR</sequence>
<accession>A0A7X5SD08</accession>
<reference evidence="1 2" key="1">
    <citation type="submission" date="2019-11" db="EMBL/GenBank/DDBJ databases">
        <title>Genome-resolved metagenomics to study the prevalence of co-infection and intraspecific heterogeneity among plant pathogen metapopulations.</title>
        <authorList>
            <person name="Newberry E."/>
            <person name="Bhandari R."/>
            <person name="Kemble J."/>
            <person name="Sikora E."/>
            <person name="Potnis N."/>
        </authorList>
    </citation>
    <scope>NUCLEOTIDE SEQUENCE [LARGE SCALE GENOMIC DNA]</scope>
    <source>
        <strain evidence="1">Xp_Tom_Tuscaloosa_18b</strain>
    </source>
</reference>
<dbReference type="AlphaFoldDB" id="A0A7X5SD08"/>
<evidence type="ECO:0000313" key="1">
    <source>
        <dbReference type="EMBL" id="NEL81395.1"/>
    </source>
</evidence>
<evidence type="ECO:0000313" key="2">
    <source>
        <dbReference type="Proteomes" id="UP000471082"/>
    </source>
</evidence>
<feature type="non-terminal residue" evidence="1">
    <location>
        <position position="1"/>
    </location>
</feature>
<gene>
    <name evidence="1" type="ORF">G3W61_34600</name>
</gene>